<dbReference type="Gene3D" id="3.40.1160.10">
    <property type="entry name" value="Acetylglutamate kinase-like"/>
    <property type="match status" value="1"/>
</dbReference>
<dbReference type="Pfam" id="PF00696">
    <property type="entry name" value="AA_kinase"/>
    <property type="match status" value="1"/>
</dbReference>
<accession>A0A6M0K2Y9</accession>
<dbReference type="AlphaFoldDB" id="A0A6M0K2Y9"/>
<keyword evidence="3" id="KW-1185">Reference proteome</keyword>
<dbReference type="InterPro" id="IPR001048">
    <property type="entry name" value="Asp/Glu/Uridylate_kinase"/>
</dbReference>
<evidence type="ECO:0000313" key="2">
    <source>
        <dbReference type="EMBL" id="NEV63641.1"/>
    </source>
</evidence>
<dbReference type="Proteomes" id="UP000483379">
    <property type="component" value="Unassembled WGS sequence"/>
</dbReference>
<dbReference type="InterPro" id="IPR036393">
    <property type="entry name" value="AceGlu_kinase-like_sf"/>
</dbReference>
<proteinExistence type="predicted"/>
<reference evidence="2 3" key="1">
    <citation type="submission" date="2020-02" db="EMBL/GenBank/DDBJ databases">
        <title>Genome sequences of Thiorhodococcus mannitoliphagus and Thiorhodococcus minor, purple sulfur photosynthetic bacteria in the gammaproteobacterial family, Chromatiaceae.</title>
        <authorList>
            <person name="Aviles F.A."/>
            <person name="Meyer T.E."/>
            <person name="Kyndt J.A."/>
        </authorList>
    </citation>
    <scope>NUCLEOTIDE SEQUENCE [LARGE SCALE GENOMIC DNA]</scope>
    <source>
        <strain evidence="2 3">DSM 11518</strain>
    </source>
</reference>
<evidence type="ECO:0000313" key="3">
    <source>
        <dbReference type="Proteomes" id="UP000483379"/>
    </source>
</evidence>
<dbReference type="EMBL" id="JAAIJQ010000057">
    <property type="protein sequence ID" value="NEV63641.1"/>
    <property type="molecule type" value="Genomic_DNA"/>
</dbReference>
<evidence type="ECO:0000259" key="1">
    <source>
        <dbReference type="Pfam" id="PF00696"/>
    </source>
</evidence>
<feature type="domain" description="Aspartate/glutamate/uridylate kinase" evidence="1">
    <location>
        <begin position="2"/>
        <end position="137"/>
    </location>
</feature>
<comment type="caution">
    <text evidence="2">The sequence shown here is derived from an EMBL/GenBank/DDBJ whole genome shotgun (WGS) entry which is preliminary data.</text>
</comment>
<sequence length="199" mass="21198">MWVVKLGGSLAESEILPRWLELLAGRSNVVLVPGGGPFADQVRAAQARWGFDDATAHHLALLAMAQYGRMLCALRPGLAPAATPQEMRCIAGSGLTPVWMPAEMVLADPEVPQSWGMTSDSLAAWLCGRIAADALLLVKSARLGPKSSLDALARDDIVDPLFPVLAARQAVPVHLLSTRDPMGLRRCAQLIAVERDGSC</sequence>
<protein>
    <recommendedName>
        <fullName evidence="1">Aspartate/glutamate/uridylate kinase domain-containing protein</fullName>
    </recommendedName>
</protein>
<name>A0A6M0K2Y9_9GAMM</name>
<gene>
    <name evidence="2" type="ORF">G3446_17385</name>
</gene>
<dbReference type="SUPFAM" id="SSF53633">
    <property type="entry name" value="Carbamate kinase-like"/>
    <property type="match status" value="1"/>
</dbReference>
<organism evidence="2 3">
    <name type="scientific">Thiorhodococcus minor</name>
    <dbReference type="NCBI Taxonomy" id="57489"/>
    <lineage>
        <taxon>Bacteria</taxon>
        <taxon>Pseudomonadati</taxon>
        <taxon>Pseudomonadota</taxon>
        <taxon>Gammaproteobacteria</taxon>
        <taxon>Chromatiales</taxon>
        <taxon>Chromatiaceae</taxon>
        <taxon>Thiorhodococcus</taxon>
    </lineage>
</organism>
<dbReference type="RefSeq" id="WP_164454102.1">
    <property type="nucleotide sequence ID" value="NZ_JAAIJQ010000057.1"/>
</dbReference>